<dbReference type="EnsemblBacteria" id="ABM81054">
    <property type="protein sequence ID" value="ABM81054"/>
    <property type="gene ID" value="Hbut_1222"/>
</dbReference>
<reference evidence="1 2" key="1">
    <citation type="journal article" date="2007" name="Archaea">
        <title>The genome of Hyperthermus butylicus: a sulfur-reducing, peptide fermenting, neutrophilic Crenarchaeote growing up to 108 degrees C.</title>
        <authorList>
            <person name="Brugger K."/>
            <person name="Chen L."/>
            <person name="Stark M."/>
            <person name="Zibat A."/>
            <person name="Redder P."/>
            <person name="Ruepp A."/>
            <person name="Awayez M."/>
            <person name="She Q."/>
            <person name="Garrett R.A."/>
            <person name="Klenk H.P."/>
        </authorList>
    </citation>
    <scope>NUCLEOTIDE SEQUENCE [LARGE SCALE GENOMIC DNA]</scope>
    <source>
        <strain evidence="2">DSM 5456 / JCM 9403 / PLM1-5</strain>
    </source>
</reference>
<dbReference type="OrthoDB" id="379437at2157"/>
<dbReference type="HOGENOM" id="CLU_2271006_0_0_2"/>
<name>A2BM43_HYPBU</name>
<accession>A2BM43</accession>
<dbReference type="AlphaFoldDB" id="A2BM43"/>
<gene>
    <name evidence="1" type="ordered locus">Hbut_1222</name>
</gene>
<dbReference type="GeneID" id="4782121"/>
<keyword evidence="2" id="KW-1185">Reference proteome</keyword>
<protein>
    <submittedName>
        <fullName evidence="1">Uncharacterized protein</fullName>
    </submittedName>
</protein>
<organism evidence="1 2">
    <name type="scientific">Hyperthermus butylicus (strain DSM 5456 / JCM 9403 / PLM1-5)</name>
    <dbReference type="NCBI Taxonomy" id="415426"/>
    <lineage>
        <taxon>Archaea</taxon>
        <taxon>Thermoproteota</taxon>
        <taxon>Thermoprotei</taxon>
        <taxon>Desulfurococcales</taxon>
        <taxon>Pyrodictiaceae</taxon>
        <taxon>Hyperthermus</taxon>
    </lineage>
</organism>
<evidence type="ECO:0000313" key="2">
    <source>
        <dbReference type="Proteomes" id="UP000002593"/>
    </source>
</evidence>
<proteinExistence type="predicted"/>
<dbReference type="RefSeq" id="WP_011822372.1">
    <property type="nucleotide sequence ID" value="NC_008818.1"/>
</dbReference>
<dbReference type="KEGG" id="hbu:Hbut_1222"/>
<sequence length="102" mass="11055">MEHVEVVVFRGYGSRSSAVRENARRVVEALREAGYLASFSEVTVPVADGEEGFEPFVLVNGVEVYISAVEVDSSRLAEYVIESVYLASTLAGFPLPPVSIES</sequence>
<dbReference type="EMBL" id="CP000493">
    <property type="protein sequence ID" value="ABM81054.1"/>
    <property type="molecule type" value="Genomic_DNA"/>
</dbReference>
<dbReference type="Proteomes" id="UP000002593">
    <property type="component" value="Chromosome"/>
</dbReference>
<evidence type="ECO:0000313" key="1">
    <source>
        <dbReference type="EMBL" id="ABM81054.1"/>
    </source>
</evidence>